<dbReference type="InterPro" id="IPR029055">
    <property type="entry name" value="Ntn_hydrolases_N"/>
</dbReference>
<dbReference type="PANTHER" id="PTHR43284">
    <property type="entry name" value="ASPARAGINE SYNTHETASE (GLUTAMINE-HYDROLYZING)"/>
    <property type="match status" value="1"/>
</dbReference>
<keyword evidence="6" id="KW-1185">Reference proteome</keyword>
<dbReference type="Proteomes" id="UP000598350">
    <property type="component" value="Unassembled WGS sequence"/>
</dbReference>
<organism evidence="5 6">
    <name type="scientific">Maribacter arenosus</name>
    <dbReference type="NCBI Taxonomy" id="1854708"/>
    <lineage>
        <taxon>Bacteria</taxon>
        <taxon>Pseudomonadati</taxon>
        <taxon>Bacteroidota</taxon>
        <taxon>Flavobacteriia</taxon>
        <taxon>Flavobacteriales</taxon>
        <taxon>Flavobacteriaceae</taxon>
        <taxon>Maribacter</taxon>
    </lineage>
</organism>
<comment type="pathway">
    <text evidence="1">Amino-acid biosynthesis; L-asparagine biosynthesis; L-asparagine from L-aspartate (L-Gln route): step 1/1.</text>
</comment>
<dbReference type="EMBL" id="JABTCG010000001">
    <property type="protein sequence ID" value="MBD0849821.1"/>
    <property type="molecule type" value="Genomic_DNA"/>
</dbReference>
<evidence type="ECO:0000259" key="4">
    <source>
        <dbReference type="Pfam" id="PF13537"/>
    </source>
</evidence>
<evidence type="ECO:0000313" key="5">
    <source>
        <dbReference type="EMBL" id="MBD0849821.1"/>
    </source>
</evidence>
<dbReference type="Gene3D" id="3.40.50.620">
    <property type="entry name" value="HUPs"/>
    <property type="match status" value="1"/>
</dbReference>
<proteinExistence type="predicted"/>
<sequence>MNGFNISIGSMGKIDKPSETTAHKQDYIAYKDFKVKNFSNHKFENDNLFLETNDYIIVLKGVILNKKALLEPSLNWEETITALYLKEGNGFFKKFRGSFCGALYDKKKDKWLVFTDHIGSKSLFYYKKGEVYFISSKISEIYAFLNNNNLSYSLNIESAYNLLSYGYMLGDDTLCDDIHKILPGNYLCIQDGNFEMINYYKLPPSKLEGNVDEDEIIEKLDIKFREAIQLQFEKDREYSYKHLVTLSGGLDSRMTSWVAHQMGYVDQINLTYSQSDYLDETIPKKIAADLKHEWIFKALDNGMFLKDIDEISTISGGNALYYGLAHSNSICKYLNYDTLGMSHTGQLGEVVIGSNISRLNKVDLKTLGGKYSTTMKNRNSLSTSFESFEDLELAMIYQRGFNGANEGLKIVQIKSETMSPFYNVDFWEYCRSIPLKNRMNHRIYLKWISSKYPEAANYKWTKINAKPTAKQFIVNYKGRQIPLKKLPVTILQKLGMKSSPRLTKNHMNPLEYWYNTNNDLKTFQDNYFKDNIERITNQGLKSDCQNLYTTGNAIEKIQVLTLLSALKLNF</sequence>
<dbReference type="SUPFAM" id="SSF56235">
    <property type="entry name" value="N-terminal nucleophile aminohydrolases (Ntn hydrolases)"/>
    <property type="match status" value="1"/>
</dbReference>
<dbReference type="Gene3D" id="3.60.20.10">
    <property type="entry name" value="Glutamine Phosphoribosylpyrophosphate, subunit 1, domain 1"/>
    <property type="match status" value="1"/>
</dbReference>
<dbReference type="PANTHER" id="PTHR43284:SF1">
    <property type="entry name" value="ASPARAGINE SYNTHETASE"/>
    <property type="match status" value="1"/>
</dbReference>
<dbReference type="EC" id="6.3.5.4" evidence="2"/>
<dbReference type="InterPro" id="IPR051786">
    <property type="entry name" value="ASN_synthetase/amidase"/>
</dbReference>
<gene>
    <name evidence="5" type="ORF">HPE63_04000</name>
</gene>
<dbReference type="InterPro" id="IPR017932">
    <property type="entry name" value="GATase_2_dom"/>
</dbReference>
<comment type="catalytic activity">
    <reaction evidence="3">
        <text>L-aspartate + L-glutamine + ATP + H2O = L-asparagine + L-glutamate + AMP + diphosphate + H(+)</text>
        <dbReference type="Rhea" id="RHEA:12228"/>
        <dbReference type="ChEBI" id="CHEBI:15377"/>
        <dbReference type="ChEBI" id="CHEBI:15378"/>
        <dbReference type="ChEBI" id="CHEBI:29985"/>
        <dbReference type="ChEBI" id="CHEBI:29991"/>
        <dbReference type="ChEBI" id="CHEBI:30616"/>
        <dbReference type="ChEBI" id="CHEBI:33019"/>
        <dbReference type="ChEBI" id="CHEBI:58048"/>
        <dbReference type="ChEBI" id="CHEBI:58359"/>
        <dbReference type="ChEBI" id="CHEBI:456215"/>
        <dbReference type="EC" id="6.3.5.4"/>
    </reaction>
</comment>
<evidence type="ECO:0000256" key="3">
    <source>
        <dbReference type="ARBA" id="ARBA00048741"/>
    </source>
</evidence>
<dbReference type="InterPro" id="IPR014729">
    <property type="entry name" value="Rossmann-like_a/b/a_fold"/>
</dbReference>
<evidence type="ECO:0000256" key="2">
    <source>
        <dbReference type="ARBA" id="ARBA00012737"/>
    </source>
</evidence>
<protein>
    <recommendedName>
        <fullName evidence="2">asparagine synthase (glutamine-hydrolyzing)</fullName>
        <ecNumber evidence="2">6.3.5.4</ecNumber>
    </recommendedName>
</protein>
<name>A0ABR7V814_9FLAO</name>
<dbReference type="Pfam" id="PF13537">
    <property type="entry name" value="GATase_7"/>
    <property type="match status" value="1"/>
</dbReference>
<dbReference type="RefSeq" id="WP_188312924.1">
    <property type="nucleotide sequence ID" value="NZ_JABTCG010000001.1"/>
</dbReference>
<dbReference type="SUPFAM" id="SSF52402">
    <property type="entry name" value="Adenine nucleotide alpha hydrolases-like"/>
    <property type="match status" value="1"/>
</dbReference>
<accession>A0ABR7V814</accession>
<reference evidence="5 6" key="1">
    <citation type="submission" date="2020-05" db="EMBL/GenBank/DDBJ databases">
        <title>The draft genome sequence of Maribacter arenosus CAU 1321.</title>
        <authorList>
            <person name="Mu L."/>
        </authorList>
    </citation>
    <scope>NUCLEOTIDE SEQUENCE [LARGE SCALE GENOMIC DNA]</scope>
    <source>
        <strain evidence="5 6">CAU 1321</strain>
    </source>
</reference>
<evidence type="ECO:0000256" key="1">
    <source>
        <dbReference type="ARBA" id="ARBA00005187"/>
    </source>
</evidence>
<comment type="caution">
    <text evidence="5">The sequence shown here is derived from an EMBL/GenBank/DDBJ whole genome shotgun (WGS) entry which is preliminary data.</text>
</comment>
<feature type="domain" description="Glutamine amidotransferase type-2" evidence="4">
    <location>
        <begin position="52"/>
        <end position="141"/>
    </location>
</feature>
<evidence type="ECO:0000313" key="6">
    <source>
        <dbReference type="Proteomes" id="UP000598350"/>
    </source>
</evidence>